<proteinExistence type="inferred from homology"/>
<feature type="chain" id="PRO_5005115860" description="Dolichyl-diphosphooligosaccharide--protein glycosyltransferase subunit 1" evidence="10">
    <location>
        <begin position="27"/>
        <end position="427"/>
    </location>
</feature>
<comment type="function">
    <text evidence="1 10">Subunit of the oligosaccharyl transferase (OST) complex that catalyzes the initial transfer of a defined glycan (Glc(3)Man(9)GlcNAc(2) in eukaryotes) from the lipid carrier dolichol-pyrophosphate to an asparagine residue within an Asn-X-Ser/Thr consensus motif in nascent polypeptide chains, the first step in protein N-glycosylation. N-glycosylation occurs cotranslationally and the complex associates with the Sec61 complex at the channel-forming translocon complex that mediates protein translocation across the endoplasmic reticulum (ER). All subunits are required for a maximal enzyme activity.</text>
</comment>
<evidence type="ECO:0000256" key="4">
    <source>
        <dbReference type="ARBA" id="ARBA00008905"/>
    </source>
</evidence>
<comment type="pathway">
    <text evidence="3 10">Protein modification; protein glycosylation.</text>
</comment>
<keyword evidence="7 10" id="KW-0256">Endoplasmic reticulum</keyword>
<dbReference type="PANTHER" id="PTHR21049:SF2">
    <property type="entry name" value="DOLICHYL-DIPHOSPHOOLIGOSACCHARIDE--PROTEIN GLYCOSYLTRANSFERASE SUBUNIT 1B"/>
    <property type="match status" value="1"/>
</dbReference>
<dbReference type="Pfam" id="PF04597">
    <property type="entry name" value="Ribophorin_I"/>
    <property type="match status" value="1"/>
</dbReference>
<dbReference type="Proteomes" id="UP000006591">
    <property type="component" value="Chromosome 4"/>
</dbReference>
<feature type="transmembrane region" description="Helical" evidence="10">
    <location>
        <begin position="394"/>
        <end position="418"/>
    </location>
</feature>
<evidence type="ECO:0000313" key="12">
    <source>
        <dbReference type="Proteomes" id="UP000006591"/>
    </source>
</evidence>
<name>A0A0E0H866_ORYNI</name>
<dbReference type="InterPro" id="IPR007676">
    <property type="entry name" value="Ribophorin_I"/>
</dbReference>
<protein>
    <recommendedName>
        <fullName evidence="10">Dolichyl-diphosphooligosaccharide--protein glycosyltransferase subunit 1</fullName>
    </recommendedName>
</protein>
<reference evidence="11" key="2">
    <citation type="submission" date="2018-04" db="EMBL/GenBank/DDBJ databases">
        <title>OnivRS2 (Oryza nivara Reference Sequence Version 2).</title>
        <authorList>
            <person name="Zhang J."/>
            <person name="Kudrna D."/>
            <person name="Lee S."/>
            <person name="Talag J."/>
            <person name="Rajasekar S."/>
            <person name="Welchert J."/>
            <person name="Hsing Y.-I."/>
            <person name="Wing R.A."/>
        </authorList>
    </citation>
    <scope>NUCLEOTIDE SEQUENCE [LARGE SCALE GENOMIC DNA]</scope>
    <source>
        <strain evidence="11">SL10</strain>
    </source>
</reference>
<dbReference type="Gramene" id="ONIVA04G30050.1">
    <property type="protein sequence ID" value="ONIVA04G30050.1"/>
    <property type="gene ID" value="ONIVA04G30050"/>
</dbReference>
<evidence type="ECO:0000256" key="9">
    <source>
        <dbReference type="ARBA" id="ARBA00023136"/>
    </source>
</evidence>
<evidence type="ECO:0000256" key="10">
    <source>
        <dbReference type="RuleBase" id="RU361143"/>
    </source>
</evidence>
<evidence type="ECO:0000256" key="3">
    <source>
        <dbReference type="ARBA" id="ARBA00004922"/>
    </source>
</evidence>
<evidence type="ECO:0000313" key="11">
    <source>
        <dbReference type="EnsemblPlants" id="ONIVA04G30050.1"/>
    </source>
</evidence>
<comment type="subunit">
    <text evidence="10">Component of the oligosaccharyltransferase (OST) complex.</text>
</comment>
<keyword evidence="8 10" id="KW-1133">Transmembrane helix</keyword>
<evidence type="ECO:0000256" key="8">
    <source>
        <dbReference type="ARBA" id="ARBA00022989"/>
    </source>
</evidence>
<evidence type="ECO:0000256" key="1">
    <source>
        <dbReference type="ARBA" id="ARBA00002791"/>
    </source>
</evidence>
<keyword evidence="6 10" id="KW-0732">Signal</keyword>
<dbReference type="GO" id="GO:0018279">
    <property type="term" value="P:protein N-linked glycosylation via asparagine"/>
    <property type="evidence" value="ECO:0007669"/>
    <property type="project" value="TreeGrafter"/>
</dbReference>
<reference evidence="11" key="1">
    <citation type="submission" date="2015-04" db="UniProtKB">
        <authorList>
            <consortium name="EnsemblPlants"/>
        </authorList>
    </citation>
    <scope>IDENTIFICATION</scope>
    <source>
        <strain evidence="11">SL10</strain>
    </source>
</reference>
<keyword evidence="5 10" id="KW-0812">Transmembrane</keyword>
<evidence type="ECO:0000256" key="2">
    <source>
        <dbReference type="ARBA" id="ARBA00004115"/>
    </source>
</evidence>
<dbReference type="EnsemblPlants" id="ONIVA04G30050.1">
    <property type="protein sequence ID" value="ONIVA04G30050.1"/>
    <property type="gene ID" value="ONIVA04G30050"/>
</dbReference>
<dbReference type="GO" id="GO:0008250">
    <property type="term" value="C:oligosaccharyltransferase complex"/>
    <property type="evidence" value="ECO:0007669"/>
    <property type="project" value="UniProtKB-UniRule"/>
</dbReference>
<keyword evidence="9 10" id="KW-0472">Membrane</keyword>
<dbReference type="AlphaFoldDB" id="A0A0E0H866"/>
<sequence>MAPSLSTAVSSLLLLLLLAAAISVSSSPPMPEDSIRVISAEKRIDLTSPIVKVFLTLKLENDATAPEASQVLLAFTPTEVEHLAIVKATRAEGKRKKKIYVPLSVKASDLAAAPNGARLYSILLSTPLKPAEVTYIKMPSNRVESFTRVDPTSRAGNEVKYGAYNNQLPNSYVPILVHYENNRPFAVVEEFVRKVEISHWGNVQITEQYKLKHGGAQHKGVFSRLEYQSRPSISGVSSFKNLLARLPPRVHSVYYRDEIGNISSSHLRSDSHKSELEIEPRYPLFGGWHCTFTIGYGLPLQDFLFESDDGRRYINLTFGCPLLDTVVDDLTIKVVLPEGSTSPQAVVPFLTEQYLETSYSYLDVVGRTTVVLKKRNVVGEHNVPFQVYYEFNPIFMLAEPLMLISAVFLFFVACIAYLHMDLSIGKS</sequence>
<comment type="similarity">
    <text evidence="4 10">Belongs to the OST1 family.</text>
</comment>
<dbReference type="UniPathway" id="UPA00378"/>
<feature type="signal peptide" evidence="10">
    <location>
        <begin position="1"/>
        <end position="26"/>
    </location>
</feature>
<evidence type="ECO:0000256" key="5">
    <source>
        <dbReference type="ARBA" id="ARBA00022692"/>
    </source>
</evidence>
<dbReference type="PANTHER" id="PTHR21049">
    <property type="entry name" value="RIBOPHORIN I"/>
    <property type="match status" value="1"/>
</dbReference>
<accession>A0A0E0H866</accession>
<evidence type="ECO:0000256" key="6">
    <source>
        <dbReference type="ARBA" id="ARBA00022729"/>
    </source>
</evidence>
<organism evidence="11">
    <name type="scientific">Oryza nivara</name>
    <name type="common">Indian wild rice</name>
    <name type="synonym">Oryza sativa f. spontanea</name>
    <dbReference type="NCBI Taxonomy" id="4536"/>
    <lineage>
        <taxon>Eukaryota</taxon>
        <taxon>Viridiplantae</taxon>
        <taxon>Streptophyta</taxon>
        <taxon>Embryophyta</taxon>
        <taxon>Tracheophyta</taxon>
        <taxon>Spermatophyta</taxon>
        <taxon>Magnoliopsida</taxon>
        <taxon>Liliopsida</taxon>
        <taxon>Poales</taxon>
        <taxon>Poaceae</taxon>
        <taxon>BOP clade</taxon>
        <taxon>Oryzoideae</taxon>
        <taxon>Oryzeae</taxon>
        <taxon>Oryzinae</taxon>
        <taxon>Oryza</taxon>
    </lineage>
</organism>
<keyword evidence="12" id="KW-1185">Reference proteome</keyword>
<evidence type="ECO:0000256" key="7">
    <source>
        <dbReference type="ARBA" id="ARBA00022824"/>
    </source>
</evidence>
<comment type="subcellular location">
    <subcellularLocation>
        <location evidence="2 10">Endoplasmic reticulum membrane</location>
        <topology evidence="2 10">Single-pass type I membrane protein</topology>
    </subcellularLocation>
</comment>